<dbReference type="OrthoDB" id="9793973at2"/>
<keyword evidence="9 12" id="KW-0479">Metal-binding</keyword>
<accession>K0YHX7</accession>
<feature type="binding site" evidence="12">
    <location>
        <position position="115"/>
    </location>
    <ligand>
        <name>[4Fe-4S] cluster</name>
        <dbReference type="ChEBI" id="CHEBI:49883"/>
        <note>4Fe-4S-S-AdoMet</note>
    </ligand>
</feature>
<keyword evidence="4 12" id="KW-0698">rRNA processing</keyword>
<evidence type="ECO:0000256" key="3">
    <source>
        <dbReference type="ARBA" id="ARBA00022490"/>
    </source>
</evidence>
<dbReference type="Pfam" id="PF21016">
    <property type="entry name" value="RlmN_N"/>
    <property type="match status" value="1"/>
</dbReference>
<comment type="caution">
    <text evidence="12">Lacks conserved residue(s) required for the propagation of feature annotation.</text>
</comment>
<protein>
    <recommendedName>
        <fullName evidence="12">Probable dual-specificity RNA methyltransferase RlmN</fullName>
        <ecNumber evidence="12">2.1.1.192</ecNumber>
    </recommendedName>
    <alternativeName>
        <fullName evidence="12">23S rRNA (adenine(2503)-C(2))-methyltransferase</fullName>
    </alternativeName>
    <alternativeName>
        <fullName evidence="12">23S rRNA m2A2503 methyltransferase</fullName>
    </alternativeName>
    <alternativeName>
        <fullName evidence="12">Ribosomal RNA large subunit methyltransferase N</fullName>
    </alternativeName>
    <alternativeName>
        <fullName evidence="12">tRNA (adenine(37)-C(2))-methyltransferase</fullName>
    </alternativeName>
    <alternativeName>
        <fullName evidence="12">tRNA m2A37 methyltransferase</fullName>
    </alternativeName>
</protein>
<dbReference type="InterPro" id="IPR007197">
    <property type="entry name" value="rSAM"/>
</dbReference>
<feature type="binding site" evidence="12">
    <location>
        <position position="118"/>
    </location>
    <ligand>
        <name>[4Fe-4S] cluster</name>
        <dbReference type="ChEBI" id="CHEBI:49883"/>
        <note>4Fe-4S-S-AdoMet</note>
    </ligand>
</feature>
<dbReference type="PANTHER" id="PTHR30544:SF5">
    <property type="entry name" value="RADICAL SAM CORE DOMAIN-CONTAINING PROTEIN"/>
    <property type="match status" value="1"/>
</dbReference>
<evidence type="ECO:0000313" key="14">
    <source>
        <dbReference type="EMBL" id="EJZ83112.1"/>
    </source>
</evidence>
<dbReference type="InParanoid" id="K0YHX7"/>
<dbReference type="HAMAP" id="MF_01849">
    <property type="entry name" value="RNA_methyltr_RlmN"/>
    <property type="match status" value="1"/>
</dbReference>
<comment type="similarity">
    <text evidence="12">Belongs to the radical SAM superfamily. RlmN family.</text>
</comment>
<dbReference type="FunFam" id="3.20.20.70:FF:000014">
    <property type="entry name" value="Probable dual-specificity RNA methyltransferase RlmN"/>
    <property type="match status" value="1"/>
</dbReference>
<evidence type="ECO:0000256" key="7">
    <source>
        <dbReference type="ARBA" id="ARBA00022691"/>
    </source>
</evidence>
<evidence type="ECO:0000256" key="2">
    <source>
        <dbReference type="ARBA" id="ARBA00022485"/>
    </source>
</evidence>
<reference evidence="14 15" key="1">
    <citation type="submission" date="2012-08" db="EMBL/GenBank/DDBJ databases">
        <title>The Genome Sequence of Slackia piriformis YIT 12062.</title>
        <authorList>
            <consortium name="The Broad Institute Genome Sequencing Platform"/>
            <person name="Earl A."/>
            <person name="Ward D."/>
            <person name="Feldgarden M."/>
            <person name="Gevers D."/>
            <person name="Morotomi M."/>
            <person name="Walker B."/>
            <person name="Young S.K."/>
            <person name="Zeng Q."/>
            <person name="Gargeya S."/>
            <person name="Fitzgerald M."/>
            <person name="Haas B."/>
            <person name="Abouelleil A."/>
            <person name="Alvarado L."/>
            <person name="Arachchi H.M."/>
            <person name="Berlin A.M."/>
            <person name="Chapman S.B."/>
            <person name="Goldberg J."/>
            <person name="Griggs A."/>
            <person name="Gujja S."/>
            <person name="Hansen M."/>
            <person name="Howarth C."/>
            <person name="Imamovic A."/>
            <person name="Larimer J."/>
            <person name="McCowen C."/>
            <person name="Montmayeur A."/>
            <person name="Murphy C."/>
            <person name="Neiman D."/>
            <person name="Pearson M."/>
            <person name="Priest M."/>
            <person name="Roberts A."/>
            <person name="Saif S."/>
            <person name="Shea T."/>
            <person name="Sisk P."/>
            <person name="Sykes S."/>
            <person name="Wortman J."/>
            <person name="Nusbaum C."/>
            <person name="Birren B."/>
        </authorList>
    </citation>
    <scope>NUCLEOTIDE SEQUENCE [LARGE SCALE GENOMIC DNA]</scope>
    <source>
        <strain evidence="14 15">YIT 12062</strain>
    </source>
</reference>
<dbReference type="Gene3D" id="3.20.20.70">
    <property type="entry name" value="Aldolase class I"/>
    <property type="match status" value="1"/>
</dbReference>
<proteinExistence type="inferred from homology"/>
<dbReference type="GO" id="GO:0002935">
    <property type="term" value="F:tRNA (adenine(37)-C2)-methyltransferase activity"/>
    <property type="evidence" value="ECO:0007669"/>
    <property type="project" value="UniProtKB-UniRule"/>
</dbReference>
<evidence type="ECO:0000256" key="11">
    <source>
        <dbReference type="ARBA" id="ARBA00023014"/>
    </source>
</evidence>
<keyword evidence="12" id="KW-1015">Disulfide bond</keyword>
<comment type="caution">
    <text evidence="14">The sequence shown here is derived from an EMBL/GenBank/DDBJ whole genome shotgun (WGS) entry which is preliminary data.</text>
</comment>
<dbReference type="InterPro" id="IPR048641">
    <property type="entry name" value="RlmN_N"/>
</dbReference>
<feature type="binding site" evidence="12">
    <location>
        <position position="111"/>
    </location>
    <ligand>
        <name>[4Fe-4S] cluster</name>
        <dbReference type="ChEBI" id="CHEBI:49883"/>
        <note>4Fe-4S-S-AdoMet</note>
    </ligand>
</feature>
<keyword evidence="2 12" id="KW-0004">4Fe-4S</keyword>
<dbReference type="PANTHER" id="PTHR30544">
    <property type="entry name" value="23S RRNA METHYLTRANSFERASE"/>
    <property type="match status" value="1"/>
</dbReference>
<evidence type="ECO:0000313" key="15">
    <source>
        <dbReference type="Proteomes" id="UP000006069"/>
    </source>
</evidence>
<dbReference type="GO" id="GO:0030488">
    <property type="term" value="P:tRNA methylation"/>
    <property type="evidence" value="ECO:0007669"/>
    <property type="project" value="UniProtKB-UniRule"/>
</dbReference>
<feature type="active site" description="S-methylcysteine intermediate" evidence="12">
    <location>
        <position position="332"/>
    </location>
</feature>
<dbReference type="PIRSF" id="PIRSF006004">
    <property type="entry name" value="CHP00048"/>
    <property type="match status" value="1"/>
</dbReference>
<dbReference type="PATRIC" id="fig|742818.3.peg.1709"/>
<feature type="binding site" evidence="12">
    <location>
        <begin position="213"/>
        <end position="215"/>
    </location>
    <ligand>
        <name>S-adenosyl-L-methionine</name>
        <dbReference type="ChEBI" id="CHEBI:59789"/>
    </ligand>
</feature>
<keyword evidence="10 12" id="KW-0408">Iron</keyword>
<dbReference type="Proteomes" id="UP000006069">
    <property type="component" value="Unassembled WGS sequence"/>
</dbReference>
<gene>
    <name evidence="12" type="primary">rlmN</name>
    <name evidence="14" type="ORF">HMPREF9451_01625</name>
</gene>
<comment type="cofactor">
    <cofactor evidence="12">
        <name>[4Fe-4S] cluster</name>
        <dbReference type="ChEBI" id="CHEBI:49883"/>
    </cofactor>
    <text evidence="12">Binds 1 [4Fe-4S] cluster. The cluster is coordinated with 3 cysteines and an exchangeable S-adenosyl-L-methionine.</text>
</comment>
<evidence type="ECO:0000256" key="12">
    <source>
        <dbReference type="HAMAP-Rule" id="MF_01849"/>
    </source>
</evidence>
<evidence type="ECO:0000256" key="10">
    <source>
        <dbReference type="ARBA" id="ARBA00023004"/>
    </source>
</evidence>
<dbReference type="FunCoup" id="K0YHX7">
    <property type="interactions" value="179"/>
</dbReference>
<dbReference type="GO" id="GO:0070475">
    <property type="term" value="P:rRNA base methylation"/>
    <property type="evidence" value="ECO:0007669"/>
    <property type="project" value="UniProtKB-UniRule"/>
</dbReference>
<dbReference type="GO" id="GO:0051539">
    <property type="term" value="F:4 iron, 4 sulfur cluster binding"/>
    <property type="evidence" value="ECO:0007669"/>
    <property type="project" value="UniProtKB-UniRule"/>
</dbReference>
<evidence type="ECO:0000256" key="8">
    <source>
        <dbReference type="ARBA" id="ARBA00022694"/>
    </source>
</evidence>
<comment type="catalytic activity">
    <reaction evidence="12">
        <text>adenosine(2503) in 23S rRNA + 2 reduced [2Fe-2S]-[ferredoxin] + 2 S-adenosyl-L-methionine = 2-methyladenosine(2503) in 23S rRNA + 5'-deoxyadenosine + L-methionine + 2 oxidized [2Fe-2S]-[ferredoxin] + S-adenosyl-L-homocysteine</text>
        <dbReference type="Rhea" id="RHEA:42916"/>
        <dbReference type="Rhea" id="RHEA-COMP:10000"/>
        <dbReference type="Rhea" id="RHEA-COMP:10001"/>
        <dbReference type="Rhea" id="RHEA-COMP:10152"/>
        <dbReference type="Rhea" id="RHEA-COMP:10282"/>
        <dbReference type="ChEBI" id="CHEBI:17319"/>
        <dbReference type="ChEBI" id="CHEBI:33737"/>
        <dbReference type="ChEBI" id="CHEBI:33738"/>
        <dbReference type="ChEBI" id="CHEBI:57844"/>
        <dbReference type="ChEBI" id="CHEBI:57856"/>
        <dbReference type="ChEBI" id="CHEBI:59789"/>
        <dbReference type="ChEBI" id="CHEBI:74411"/>
        <dbReference type="ChEBI" id="CHEBI:74497"/>
        <dbReference type="EC" id="2.1.1.192"/>
    </reaction>
</comment>
<dbReference type="InterPro" id="IPR004383">
    <property type="entry name" value="rRNA_lsu_MTrfase_RlmN/Cfr"/>
</dbReference>
<keyword evidence="6 12" id="KW-0808">Transferase</keyword>
<comment type="miscellaneous">
    <text evidence="12">Reaction proceeds by a ping-pong mechanism involving intermediate methylation of a conserved cysteine residue.</text>
</comment>
<feature type="binding site" evidence="12">
    <location>
        <position position="289"/>
    </location>
    <ligand>
        <name>S-adenosyl-L-methionine</name>
        <dbReference type="ChEBI" id="CHEBI:59789"/>
    </ligand>
</feature>
<keyword evidence="7 12" id="KW-0949">S-adenosyl-L-methionine</keyword>
<dbReference type="InterPro" id="IPR027492">
    <property type="entry name" value="RNA_MTrfase_RlmN"/>
</dbReference>
<dbReference type="EC" id="2.1.1.192" evidence="12"/>
<evidence type="ECO:0000259" key="13">
    <source>
        <dbReference type="PROSITE" id="PS51918"/>
    </source>
</evidence>
<dbReference type="SFLD" id="SFLDG01062">
    <property type="entry name" value="methyltransferase_(Class_A)"/>
    <property type="match status" value="1"/>
</dbReference>
<organism evidence="14 15">
    <name type="scientific">Slackia piriformis YIT 12062</name>
    <dbReference type="NCBI Taxonomy" id="742818"/>
    <lineage>
        <taxon>Bacteria</taxon>
        <taxon>Bacillati</taxon>
        <taxon>Actinomycetota</taxon>
        <taxon>Coriobacteriia</taxon>
        <taxon>Eggerthellales</taxon>
        <taxon>Eggerthellaceae</taxon>
        <taxon>Slackia</taxon>
    </lineage>
</organism>
<dbReference type="SUPFAM" id="SSF102114">
    <property type="entry name" value="Radical SAM enzymes"/>
    <property type="match status" value="1"/>
</dbReference>
<dbReference type="InterPro" id="IPR013785">
    <property type="entry name" value="Aldolase_TIM"/>
</dbReference>
<dbReference type="Gene3D" id="1.10.150.530">
    <property type="match status" value="1"/>
</dbReference>
<dbReference type="Pfam" id="PF04055">
    <property type="entry name" value="Radical_SAM"/>
    <property type="match status" value="1"/>
</dbReference>
<dbReference type="CDD" id="cd01335">
    <property type="entry name" value="Radical_SAM"/>
    <property type="match status" value="1"/>
</dbReference>
<feature type="binding site" evidence="12">
    <location>
        <begin position="158"/>
        <end position="159"/>
    </location>
    <ligand>
        <name>S-adenosyl-L-methionine</name>
        <dbReference type="ChEBI" id="CHEBI:59789"/>
    </ligand>
</feature>
<dbReference type="PROSITE" id="PS51918">
    <property type="entry name" value="RADICAL_SAM"/>
    <property type="match status" value="1"/>
</dbReference>
<evidence type="ECO:0000256" key="4">
    <source>
        <dbReference type="ARBA" id="ARBA00022552"/>
    </source>
</evidence>
<keyword evidence="8 12" id="KW-0819">tRNA processing</keyword>
<dbReference type="eggNOG" id="COG0820">
    <property type="taxonomic scope" value="Bacteria"/>
</dbReference>
<name>K0YHX7_9ACTN</name>
<dbReference type="GO" id="GO:0005737">
    <property type="term" value="C:cytoplasm"/>
    <property type="evidence" value="ECO:0007669"/>
    <property type="project" value="UniProtKB-SubCell"/>
</dbReference>
<dbReference type="EMBL" id="ADMD01000009">
    <property type="protein sequence ID" value="EJZ83112.1"/>
    <property type="molecule type" value="Genomic_DNA"/>
</dbReference>
<evidence type="ECO:0000256" key="1">
    <source>
        <dbReference type="ARBA" id="ARBA00004496"/>
    </source>
</evidence>
<comment type="subcellular location">
    <subcellularLocation>
        <location evidence="1 12">Cytoplasm</location>
    </subcellularLocation>
</comment>
<keyword evidence="5 12" id="KW-0489">Methyltransferase</keyword>
<evidence type="ECO:0000256" key="5">
    <source>
        <dbReference type="ARBA" id="ARBA00022603"/>
    </source>
</evidence>
<comment type="function">
    <text evidence="12">Specifically methylates position 2 of adenine 2503 in 23S rRNA and position 2 of adenine 37 in tRNAs.</text>
</comment>
<evidence type="ECO:0000256" key="9">
    <source>
        <dbReference type="ARBA" id="ARBA00022723"/>
    </source>
</evidence>
<sequence>MGEEIKSYSYEGIKKLLARLGQPQFRAKQIVQWLYQKGASSYDEMSNIPASLKEVLEKEAPLHPPVISDKRVSSDGTRKYIIRFHDGAETEMVGIPSKDRLTVCFSTQVGCPMGCTFCATGKEGFTRNLLPGEMVDQVMLVQEDFGERVSNVVGMGQGEPLLNYDNVLAALRFLNSPDGLNIGARRITISTCGLLQGIDQFAREPEQFTLAISLHSAIQETRDDIMPALMNQKLPALKRAVQRYQEESGRRVTYEYVMINGVNDDAEHLKALVHFCRGTLCHVNLIPVNGVEGTGYAPSASDASALFLKELTSKGIEATIRQSRGADIAGACGQLKNAK</sequence>
<dbReference type="InterPro" id="IPR040072">
    <property type="entry name" value="Methyltransferase_A"/>
</dbReference>
<dbReference type="GO" id="GO:0046872">
    <property type="term" value="F:metal ion binding"/>
    <property type="evidence" value="ECO:0007669"/>
    <property type="project" value="UniProtKB-KW"/>
</dbReference>
<keyword evidence="15" id="KW-1185">Reference proteome</keyword>
<dbReference type="SFLD" id="SFLDF00275">
    <property type="entry name" value="adenosine_C2_methyltransferase"/>
    <property type="match status" value="1"/>
</dbReference>
<feature type="domain" description="Radical SAM core" evidence="13">
    <location>
        <begin position="97"/>
        <end position="327"/>
    </location>
</feature>
<dbReference type="SFLD" id="SFLDS00029">
    <property type="entry name" value="Radical_SAM"/>
    <property type="match status" value="1"/>
</dbReference>
<dbReference type="GO" id="GO:0000049">
    <property type="term" value="F:tRNA binding"/>
    <property type="evidence" value="ECO:0007669"/>
    <property type="project" value="UniProtKB-UniRule"/>
</dbReference>
<feature type="binding site" evidence="12">
    <location>
        <position position="190"/>
    </location>
    <ligand>
        <name>S-adenosyl-L-methionine</name>
        <dbReference type="ChEBI" id="CHEBI:59789"/>
    </ligand>
</feature>
<dbReference type="AlphaFoldDB" id="K0YHX7"/>
<keyword evidence="11 12" id="KW-0411">Iron-sulfur</keyword>
<dbReference type="HOGENOM" id="CLU_029101_2_0_11"/>
<dbReference type="GO" id="GO:0019843">
    <property type="term" value="F:rRNA binding"/>
    <property type="evidence" value="ECO:0007669"/>
    <property type="project" value="UniProtKB-UniRule"/>
</dbReference>
<keyword evidence="3 12" id="KW-0963">Cytoplasm</keyword>
<feature type="active site" description="Proton acceptor" evidence="12">
    <location>
        <position position="91"/>
    </location>
</feature>
<comment type="catalytic activity">
    <reaction evidence="12">
        <text>adenosine(37) in tRNA + 2 reduced [2Fe-2S]-[ferredoxin] + 2 S-adenosyl-L-methionine = 2-methyladenosine(37) in tRNA + 5'-deoxyadenosine + L-methionine + 2 oxidized [2Fe-2S]-[ferredoxin] + S-adenosyl-L-homocysteine</text>
        <dbReference type="Rhea" id="RHEA:43332"/>
        <dbReference type="Rhea" id="RHEA-COMP:10000"/>
        <dbReference type="Rhea" id="RHEA-COMP:10001"/>
        <dbReference type="Rhea" id="RHEA-COMP:10162"/>
        <dbReference type="Rhea" id="RHEA-COMP:10485"/>
        <dbReference type="ChEBI" id="CHEBI:17319"/>
        <dbReference type="ChEBI" id="CHEBI:33737"/>
        <dbReference type="ChEBI" id="CHEBI:33738"/>
        <dbReference type="ChEBI" id="CHEBI:57844"/>
        <dbReference type="ChEBI" id="CHEBI:57856"/>
        <dbReference type="ChEBI" id="CHEBI:59789"/>
        <dbReference type="ChEBI" id="CHEBI:74411"/>
        <dbReference type="ChEBI" id="CHEBI:74497"/>
        <dbReference type="EC" id="2.1.1.192"/>
    </reaction>
</comment>
<dbReference type="NCBIfam" id="TIGR00048">
    <property type="entry name" value="rRNA_mod_RlmN"/>
    <property type="match status" value="1"/>
</dbReference>
<evidence type="ECO:0000256" key="6">
    <source>
        <dbReference type="ARBA" id="ARBA00022679"/>
    </source>
</evidence>
<dbReference type="InterPro" id="IPR058240">
    <property type="entry name" value="rSAM_sf"/>
</dbReference>
<dbReference type="RefSeq" id="WP_009139810.1">
    <property type="nucleotide sequence ID" value="NZ_JH815199.1"/>
</dbReference>
<dbReference type="GO" id="GO:0070040">
    <property type="term" value="F:rRNA (adenine(2503)-C2-)-methyltransferase activity"/>
    <property type="evidence" value="ECO:0007669"/>
    <property type="project" value="UniProtKB-UniRule"/>
</dbReference>